<dbReference type="AlphaFoldDB" id="A0A285NGY0"/>
<keyword evidence="3 4" id="KW-0687">Ribonucleoprotein</keyword>
<keyword evidence="4 5" id="KW-0699">rRNA-binding</keyword>
<keyword evidence="7" id="KW-1185">Reference proteome</keyword>
<keyword evidence="2 4" id="KW-0689">Ribosomal protein</keyword>
<dbReference type="OrthoDB" id="9813334at2"/>
<dbReference type="InterPro" id="IPR001787">
    <property type="entry name" value="Ribosomal_bL21"/>
</dbReference>
<dbReference type="PANTHER" id="PTHR21349:SF0">
    <property type="entry name" value="LARGE RIBOSOMAL SUBUNIT PROTEIN BL21M"/>
    <property type="match status" value="1"/>
</dbReference>
<dbReference type="GO" id="GO:0005737">
    <property type="term" value="C:cytoplasm"/>
    <property type="evidence" value="ECO:0007669"/>
    <property type="project" value="UniProtKB-ARBA"/>
</dbReference>
<gene>
    <name evidence="4" type="primary">rplU</name>
    <name evidence="6" type="ORF">SAMN06265182_0944</name>
</gene>
<proteinExistence type="inferred from homology"/>
<organism evidence="6 7">
    <name type="scientific">Persephonella hydrogeniphila</name>
    <dbReference type="NCBI Taxonomy" id="198703"/>
    <lineage>
        <taxon>Bacteria</taxon>
        <taxon>Pseudomonadati</taxon>
        <taxon>Aquificota</taxon>
        <taxon>Aquificia</taxon>
        <taxon>Aquificales</taxon>
        <taxon>Hydrogenothermaceae</taxon>
        <taxon>Persephonella</taxon>
    </lineage>
</organism>
<dbReference type="SUPFAM" id="SSF141091">
    <property type="entry name" value="L21p-like"/>
    <property type="match status" value="1"/>
</dbReference>
<protein>
    <recommendedName>
        <fullName evidence="4">Large ribosomal subunit protein bL21</fullName>
    </recommendedName>
</protein>
<dbReference type="PANTHER" id="PTHR21349">
    <property type="entry name" value="50S RIBOSOMAL PROTEIN L21"/>
    <property type="match status" value="1"/>
</dbReference>
<evidence type="ECO:0000256" key="1">
    <source>
        <dbReference type="ARBA" id="ARBA00008563"/>
    </source>
</evidence>
<evidence type="ECO:0000256" key="4">
    <source>
        <dbReference type="HAMAP-Rule" id="MF_01363"/>
    </source>
</evidence>
<evidence type="ECO:0000313" key="6">
    <source>
        <dbReference type="EMBL" id="SNZ07146.1"/>
    </source>
</evidence>
<dbReference type="GO" id="GO:0003735">
    <property type="term" value="F:structural constituent of ribosome"/>
    <property type="evidence" value="ECO:0007669"/>
    <property type="project" value="InterPro"/>
</dbReference>
<dbReference type="GO" id="GO:1990904">
    <property type="term" value="C:ribonucleoprotein complex"/>
    <property type="evidence" value="ECO:0007669"/>
    <property type="project" value="UniProtKB-KW"/>
</dbReference>
<keyword evidence="4 5" id="KW-0694">RNA-binding</keyword>
<dbReference type="Proteomes" id="UP000219036">
    <property type="component" value="Unassembled WGS sequence"/>
</dbReference>
<dbReference type="GO" id="GO:0019843">
    <property type="term" value="F:rRNA binding"/>
    <property type="evidence" value="ECO:0007669"/>
    <property type="project" value="UniProtKB-UniRule"/>
</dbReference>
<dbReference type="InterPro" id="IPR036164">
    <property type="entry name" value="bL21-like_sf"/>
</dbReference>
<evidence type="ECO:0000256" key="5">
    <source>
        <dbReference type="RuleBase" id="RU000562"/>
    </source>
</evidence>
<dbReference type="RefSeq" id="WP_097000111.1">
    <property type="nucleotide sequence ID" value="NZ_OBEI01000002.1"/>
</dbReference>
<dbReference type="InterPro" id="IPR028909">
    <property type="entry name" value="bL21-like"/>
</dbReference>
<comment type="similarity">
    <text evidence="1 4 5">Belongs to the bacterial ribosomal protein bL21 family.</text>
</comment>
<dbReference type="GO" id="GO:0005840">
    <property type="term" value="C:ribosome"/>
    <property type="evidence" value="ECO:0007669"/>
    <property type="project" value="UniProtKB-KW"/>
</dbReference>
<sequence>MYAVIKTGGKQYKVEPEMLLRVEKLNANPGETVELEASLIRDDEGNIKTEGKVEAEVVKHGKNKKVLVFHFKRKKNYKKLNGHRQPYTLIKIKEIKA</sequence>
<comment type="subunit">
    <text evidence="4">Part of the 50S ribosomal subunit. Contacts protein L20.</text>
</comment>
<dbReference type="NCBIfam" id="TIGR00061">
    <property type="entry name" value="L21"/>
    <property type="match status" value="1"/>
</dbReference>
<comment type="function">
    <text evidence="4 5">This protein binds to 23S rRNA in the presence of protein L20.</text>
</comment>
<dbReference type="EMBL" id="OBEI01000002">
    <property type="protein sequence ID" value="SNZ07146.1"/>
    <property type="molecule type" value="Genomic_DNA"/>
</dbReference>
<evidence type="ECO:0000256" key="3">
    <source>
        <dbReference type="ARBA" id="ARBA00023274"/>
    </source>
</evidence>
<evidence type="ECO:0000313" key="7">
    <source>
        <dbReference type="Proteomes" id="UP000219036"/>
    </source>
</evidence>
<dbReference type="Pfam" id="PF00829">
    <property type="entry name" value="Ribosomal_L21p"/>
    <property type="match status" value="1"/>
</dbReference>
<accession>A0A285NGY0</accession>
<dbReference type="HAMAP" id="MF_01363">
    <property type="entry name" value="Ribosomal_bL21"/>
    <property type="match status" value="1"/>
</dbReference>
<name>A0A285NGY0_9AQUI</name>
<dbReference type="GO" id="GO:0006412">
    <property type="term" value="P:translation"/>
    <property type="evidence" value="ECO:0007669"/>
    <property type="project" value="UniProtKB-UniRule"/>
</dbReference>
<evidence type="ECO:0000256" key="2">
    <source>
        <dbReference type="ARBA" id="ARBA00022980"/>
    </source>
</evidence>
<reference evidence="7" key="1">
    <citation type="submission" date="2017-09" db="EMBL/GenBank/DDBJ databases">
        <authorList>
            <person name="Varghese N."/>
            <person name="Submissions S."/>
        </authorList>
    </citation>
    <scope>NUCLEOTIDE SEQUENCE [LARGE SCALE GENOMIC DNA]</scope>
    <source>
        <strain evidence="7">DSM 15103</strain>
    </source>
</reference>